<feature type="compositionally biased region" description="Basic and acidic residues" evidence="1">
    <location>
        <begin position="620"/>
        <end position="633"/>
    </location>
</feature>
<organism evidence="3 4">
    <name type="scientific">Microbacterium natoriense</name>
    <dbReference type="NCBI Taxonomy" id="284570"/>
    <lineage>
        <taxon>Bacteria</taxon>
        <taxon>Bacillati</taxon>
        <taxon>Actinomycetota</taxon>
        <taxon>Actinomycetes</taxon>
        <taxon>Micrococcales</taxon>
        <taxon>Microbacteriaceae</taxon>
        <taxon>Microbacterium</taxon>
    </lineage>
</organism>
<feature type="region of interest" description="Disordered" evidence="1">
    <location>
        <begin position="434"/>
        <end position="456"/>
    </location>
</feature>
<dbReference type="InterPro" id="IPR005094">
    <property type="entry name" value="Endonuclease_MobA/VirD2"/>
</dbReference>
<name>A0AAW8F0T7_9MICO</name>
<accession>A0AAW8F0T7</accession>
<feature type="compositionally biased region" description="Basic and acidic residues" evidence="1">
    <location>
        <begin position="643"/>
        <end position="661"/>
    </location>
</feature>
<feature type="region of interest" description="Disordered" evidence="1">
    <location>
        <begin position="605"/>
        <end position="669"/>
    </location>
</feature>
<comment type="caution">
    <text evidence="3">The sequence shown here is derived from an EMBL/GenBank/DDBJ whole genome shotgun (WGS) entry which is preliminary data.</text>
</comment>
<feature type="region of interest" description="Disordered" evidence="1">
    <location>
        <begin position="239"/>
        <end position="258"/>
    </location>
</feature>
<gene>
    <name evidence="3" type="ORF">QFZ53_002801</name>
</gene>
<dbReference type="Pfam" id="PF03432">
    <property type="entry name" value="Relaxase"/>
    <property type="match status" value="1"/>
</dbReference>
<dbReference type="AlphaFoldDB" id="A0AAW8F0T7"/>
<feature type="domain" description="MobA/VirD2-like nuclease" evidence="2">
    <location>
        <begin position="90"/>
        <end position="183"/>
    </location>
</feature>
<dbReference type="Proteomes" id="UP001244427">
    <property type="component" value="Unassembled WGS sequence"/>
</dbReference>
<feature type="region of interest" description="Disordered" evidence="1">
    <location>
        <begin position="550"/>
        <end position="569"/>
    </location>
</feature>
<dbReference type="RefSeq" id="WP_307297428.1">
    <property type="nucleotide sequence ID" value="NZ_JAUSXV010000001.1"/>
</dbReference>
<dbReference type="EMBL" id="JAUSXV010000001">
    <property type="protein sequence ID" value="MDQ0648605.1"/>
    <property type="molecule type" value="Genomic_DNA"/>
</dbReference>
<protein>
    <recommendedName>
        <fullName evidence="2">MobA/VirD2-like nuclease domain-containing protein</fullName>
    </recommendedName>
</protein>
<evidence type="ECO:0000256" key="1">
    <source>
        <dbReference type="SAM" id="MobiDB-lite"/>
    </source>
</evidence>
<reference evidence="3 4" key="1">
    <citation type="submission" date="2023-07" db="EMBL/GenBank/DDBJ databases">
        <title>Comparative genomics of wheat-associated soil bacteria to identify genetic determinants of phenazine resistance.</title>
        <authorList>
            <person name="Mouncey N."/>
        </authorList>
    </citation>
    <scope>NUCLEOTIDE SEQUENCE [LARGE SCALE GENOMIC DNA]</scope>
    <source>
        <strain evidence="3 4">W4I9-1</strain>
    </source>
</reference>
<evidence type="ECO:0000313" key="3">
    <source>
        <dbReference type="EMBL" id="MDQ0648605.1"/>
    </source>
</evidence>
<proteinExistence type="predicted"/>
<evidence type="ECO:0000259" key="2">
    <source>
        <dbReference type="Pfam" id="PF03432"/>
    </source>
</evidence>
<evidence type="ECO:0000313" key="4">
    <source>
        <dbReference type="Proteomes" id="UP001244427"/>
    </source>
</evidence>
<sequence length="669" mass="75166">MAIISSQSTRTSGRAQNYAKKDAVHISAINASVPLFEKRLRQIRVRHGKDGMQPRARVDADGKVVRDTVGNPVRVTDANGRPAYESKYLEAYSLVQSFGHDELDPDDPESWARANDLGRAFAEDRFPGHPVLVATEINGRSGLVHNHLIVGAVHPETGKSLDSNVVTHARLAIAHDRVLEANGFVQRADMRAMVADAKRRMEEARDQVVAEYDGKVSPSQLQRRITAAQTRVKLMHTADPAQQQTVRPTVHQEREDRRQRELHRYEVNEQTRDAAREIGIELPKERFSEIVLESRIQAALSDPRSQSWDVLADVARTHGVTIAKRGQDVSYGMMLAQAEGAFAEPARAHMRRGRSLGDGYRIADVEAAIEQNAAQHRTATPRQKTVTMAQHLQAWRDSGDFDAEFERLRAEREEQASASADAVAAHDVPEAAKAKPYTRRQFESAPTTKAETAPSAFRSQLRGLGTSDSMRTRFTGLAALEEHWRGRLPSTPEERIAFEQQATKIGIGPAVLTRAEGHMGPELHAYLVTRAEHADEREKARERAQDLAKQLPELERRAKHDRLDHRGDAKKLREAKADLRFENGYVERLSADRAAGIYDSRKHERMEHLTKRNATQVAELEGHEPAAEPRQEQSAKPLTATEQRLRDRQAKQRKDNQKESKPQSQSMQM</sequence>
<keyword evidence="4" id="KW-1185">Reference proteome</keyword>